<name>A0A9N7YG44_PLEPL</name>
<comment type="caution">
    <text evidence="1">The sequence shown here is derived from an EMBL/GenBank/DDBJ whole genome shotgun (WGS) entry which is preliminary data.</text>
</comment>
<dbReference type="EMBL" id="CADEAL010000723">
    <property type="protein sequence ID" value="CAB1424306.1"/>
    <property type="molecule type" value="Genomic_DNA"/>
</dbReference>
<accession>A0A9N7YG44</accession>
<proteinExistence type="predicted"/>
<organism evidence="1 2">
    <name type="scientific">Pleuronectes platessa</name>
    <name type="common">European plaice</name>
    <dbReference type="NCBI Taxonomy" id="8262"/>
    <lineage>
        <taxon>Eukaryota</taxon>
        <taxon>Metazoa</taxon>
        <taxon>Chordata</taxon>
        <taxon>Craniata</taxon>
        <taxon>Vertebrata</taxon>
        <taxon>Euteleostomi</taxon>
        <taxon>Actinopterygii</taxon>
        <taxon>Neopterygii</taxon>
        <taxon>Teleostei</taxon>
        <taxon>Neoteleostei</taxon>
        <taxon>Acanthomorphata</taxon>
        <taxon>Carangaria</taxon>
        <taxon>Pleuronectiformes</taxon>
        <taxon>Pleuronectoidei</taxon>
        <taxon>Pleuronectidae</taxon>
        <taxon>Pleuronectes</taxon>
    </lineage>
</organism>
<reference evidence="1" key="1">
    <citation type="submission" date="2020-03" db="EMBL/GenBank/DDBJ databases">
        <authorList>
            <person name="Weist P."/>
        </authorList>
    </citation>
    <scope>NUCLEOTIDE SEQUENCE</scope>
</reference>
<protein>
    <submittedName>
        <fullName evidence="1">Uncharacterized protein</fullName>
    </submittedName>
</protein>
<dbReference type="AlphaFoldDB" id="A0A9N7YG44"/>
<dbReference type="Proteomes" id="UP001153269">
    <property type="component" value="Unassembled WGS sequence"/>
</dbReference>
<evidence type="ECO:0000313" key="2">
    <source>
        <dbReference type="Proteomes" id="UP001153269"/>
    </source>
</evidence>
<evidence type="ECO:0000313" key="1">
    <source>
        <dbReference type="EMBL" id="CAB1424306.1"/>
    </source>
</evidence>
<gene>
    <name evidence="1" type="ORF">PLEPLA_LOCUS12228</name>
</gene>
<sequence>MDVNLSPSPDYSGGGLRGWLRALSRASVHISALLWNGCQLRLLGCDNGASIPLSHADFMPASLSPALSRSLVSLPATHPSSAAGMLGEKIAHGAQSFQGRIKEESVASTERKKRIVAV</sequence>
<keyword evidence="2" id="KW-1185">Reference proteome</keyword>